<comment type="similarity">
    <text evidence="2">Belongs to the ATPase A chain family.</text>
</comment>
<keyword evidence="7 11" id="KW-1133">Transmembrane helix</keyword>
<dbReference type="PANTHER" id="PTHR42823">
    <property type="entry name" value="ATP SYNTHASE SUBUNIT A, CHLOROPLASTIC"/>
    <property type="match status" value="1"/>
</dbReference>
<dbReference type="PANTHER" id="PTHR42823:SF3">
    <property type="entry name" value="ATP SYNTHASE SUBUNIT A, CHLOROPLASTIC"/>
    <property type="match status" value="1"/>
</dbReference>
<evidence type="ECO:0000256" key="6">
    <source>
        <dbReference type="ARBA" id="ARBA00022781"/>
    </source>
</evidence>
<feature type="transmembrane region" description="Helical" evidence="11">
    <location>
        <begin position="49"/>
        <end position="71"/>
    </location>
</feature>
<protein>
    <submittedName>
        <fullName evidence="12">F0F1 ATP synthase subunit A</fullName>
    </submittedName>
</protein>
<dbReference type="Gene3D" id="1.20.120.220">
    <property type="entry name" value="ATP synthase, F0 complex, subunit A"/>
    <property type="match status" value="1"/>
</dbReference>
<keyword evidence="3" id="KW-0813">Transport</keyword>
<feature type="transmembrane region" description="Helical" evidence="11">
    <location>
        <begin position="161"/>
        <end position="182"/>
    </location>
</feature>
<dbReference type="PROSITE" id="PS00449">
    <property type="entry name" value="ATPASE_A"/>
    <property type="match status" value="1"/>
</dbReference>
<evidence type="ECO:0000256" key="10">
    <source>
        <dbReference type="ARBA" id="ARBA00023310"/>
    </source>
</evidence>
<keyword evidence="5 11" id="KW-0812">Transmembrane</keyword>
<proteinExistence type="inferred from homology"/>
<accession>A0ABY5U011</accession>
<dbReference type="InterPro" id="IPR035908">
    <property type="entry name" value="F0_ATP_A_sf"/>
</dbReference>
<evidence type="ECO:0000256" key="2">
    <source>
        <dbReference type="ARBA" id="ARBA00006810"/>
    </source>
</evidence>
<evidence type="ECO:0000256" key="8">
    <source>
        <dbReference type="ARBA" id="ARBA00023065"/>
    </source>
</evidence>
<keyword evidence="10" id="KW-0066">ATP synthesis</keyword>
<dbReference type="Pfam" id="PF00119">
    <property type="entry name" value="ATP-synt_A"/>
    <property type="match status" value="1"/>
</dbReference>
<feature type="transmembrane region" description="Helical" evidence="11">
    <location>
        <begin position="106"/>
        <end position="125"/>
    </location>
</feature>
<dbReference type="Proteomes" id="UP001059819">
    <property type="component" value="Chromosome"/>
</dbReference>
<evidence type="ECO:0000313" key="13">
    <source>
        <dbReference type="Proteomes" id="UP001059819"/>
    </source>
</evidence>
<dbReference type="InterPro" id="IPR023011">
    <property type="entry name" value="ATP_synth_F0_asu_AS"/>
</dbReference>
<evidence type="ECO:0000256" key="7">
    <source>
        <dbReference type="ARBA" id="ARBA00022989"/>
    </source>
</evidence>
<comment type="subcellular location">
    <subcellularLocation>
        <location evidence="1">Membrane</location>
        <topology evidence="1">Multi-pass membrane protein</topology>
    </subcellularLocation>
</comment>
<organism evidence="12 13">
    <name type="scientific">Mycoplasma cottewii</name>
    <dbReference type="NCBI Taxonomy" id="51364"/>
    <lineage>
        <taxon>Bacteria</taxon>
        <taxon>Bacillati</taxon>
        <taxon>Mycoplasmatota</taxon>
        <taxon>Mollicutes</taxon>
        <taxon>Mycoplasmataceae</taxon>
        <taxon>Mycoplasma</taxon>
    </lineage>
</organism>
<dbReference type="CDD" id="cd00310">
    <property type="entry name" value="ATP-synt_Fo_a_6"/>
    <property type="match status" value="1"/>
</dbReference>
<evidence type="ECO:0000256" key="11">
    <source>
        <dbReference type="SAM" id="Phobius"/>
    </source>
</evidence>
<feature type="transmembrane region" description="Helical" evidence="11">
    <location>
        <begin position="12"/>
        <end position="37"/>
    </location>
</feature>
<keyword evidence="13" id="KW-1185">Reference proteome</keyword>
<name>A0ABY5U011_9MOLU</name>
<keyword evidence="8" id="KW-0406">Ion transport</keyword>
<dbReference type="NCBIfam" id="NF004485">
    <property type="entry name" value="PRK05815.3-3"/>
    <property type="match status" value="1"/>
</dbReference>
<dbReference type="InterPro" id="IPR045082">
    <property type="entry name" value="ATP_syn_F0_a_bact/chloroplast"/>
</dbReference>
<dbReference type="InterPro" id="IPR000568">
    <property type="entry name" value="ATP_synth_F0_asu"/>
</dbReference>
<evidence type="ECO:0000256" key="3">
    <source>
        <dbReference type="ARBA" id="ARBA00022448"/>
    </source>
</evidence>
<gene>
    <name evidence="12" type="ORF">NX779_00630</name>
</gene>
<keyword evidence="4" id="KW-0138">CF(0)</keyword>
<dbReference type="SUPFAM" id="SSF81336">
    <property type="entry name" value="F1F0 ATP synthase subunit A"/>
    <property type="match status" value="1"/>
</dbReference>
<feature type="transmembrane region" description="Helical" evidence="11">
    <location>
        <begin position="83"/>
        <end position="100"/>
    </location>
</feature>
<dbReference type="RefSeq" id="WP_259430304.1">
    <property type="nucleotide sequence ID" value="NZ_CP103424.1"/>
</dbReference>
<sequence>MLMSIADNFKKWDSFTSSFITIFLVTVFVCTISIIYNKKIRSHNVDEKMSGFLVLINMFVLTVENIVTSILGKKYKKVTPYAMYLLSYIFLGSVVSLLGFESQTTSFTVTFSMGLVTFVMIYYFGLKYQRWSFCRRYINPIELFSQFTPLLSISFRLFGNLLGGSIILGLLYALLIGFQLSWTTESVNNHWISYYIWNPSEFPDANEAWKLQYKYFWAGLNVFTTPLAPMLHIYFDLFDGLIQSIVFTMLTLSYWAEQIKLDEGSHKADEAVENMWIENNSQNQKQIIQLN</sequence>
<dbReference type="EMBL" id="CP103424">
    <property type="protein sequence ID" value="UWD35151.1"/>
    <property type="molecule type" value="Genomic_DNA"/>
</dbReference>
<reference evidence="12" key="1">
    <citation type="submission" date="2022-08" db="EMBL/GenBank/DDBJ databases">
        <title>Complete genome sequence of Mycoplasma cottewii type strain VIS.</title>
        <authorList>
            <person name="Spergser J."/>
        </authorList>
    </citation>
    <scope>NUCLEOTIDE SEQUENCE</scope>
    <source>
        <strain evidence="12">VIS</strain>
    </source>
</reference>
<evidence type="ECO:0000256" key="4">
    <source>
        <dbReference type="ARBA" id="ARBA00022547"/>
    </source>
</evidence>
<keyword evidence="6" id="KW-0375">Hydrogen ion transport</keyword>
<evidence type="ECO:0000256" key="1">
    <source>
        <dbReference type="ARBA" id="ARBA00004141"/>
    </source>
</evidence>
<evidence type="ECO:0000256" key="9">
    <source>
        <dbReference type="ARBA" id="ARBA00023136"/>
    </source>
</evidence>
<evidence type="ECO:0000256" key="5">
    <source>
        <dbReference type="ARBA" id="ARBA00022692"/>
    </source>
</evidence>
<evidence type="ECO:0000313" key="12">
    <source>
        <dbReference type="EMBL" id="UWD35151.1"/>
    </source>
</evidence>
<keyword evidence="9 11" id="KW-0472">Membrane</keyword>